<evidence type="ECO:0000313" key="3">
    <source>
        <dbReference type="Proteomes" id="UP000784294"/>
    </source>
</evidence>
<accession>A0A3S5B0T2</accession>
<dbReference type="Proteomes" id="UP000784294">
    <property type="component" value="Unassembled WGS sequence"/>
</dbReference>
<sequence length="86" mass="9740">MEKGYIYTRTNTHTDAQTGDSLVDLAECLDFLLGIEPSCMSNSNSDRKKSHSRSCQRFLQPGQFRRLGHPTVPPVPHPRPIFCDVH</sequence>
<evidence type="ECO:0000256" key="1">
    <source>
        <dbReference type="SAM" id="MobiDB-lite"/>
    </source>
</evidence>
<feature type="region of interest" description="Disordered" evidence="1">
    <location>
        <begin position="63"/>
        <end position="86"/>
    </location>
</feature>
<reference evidence="2" key="1">
    <citation type="submission" date="2018-11" db="EMBL/GenBank/DDBJ databases">
        <authorList>
            <consortium name="Pathogen Informatics"/>
        </authorList>
    </citation>
    <scope>NUCLEOTIDE SEQUENCE</scope>
</reference>
<keyword evidence="3" id="KW-1185">Reference proteome</keyword>
<protein>
    <submittedName>
        <fullName evidence="2">Uncharacterized protein</fullName>
    </submittedName>
</protein>
<name>A0A3S5B0T2_9PLAT</name>
<dbReference type="AlphaFoldDB" id="A0A3S5B0T2"/>
<proteinExistence type="predicted"/>
<dbReference type="EMBL" id="CAAALY010275143">
    <property type="protein sequence ID" value="VEL42565.1"/>
    <property type="molecule type" value="Genomic_DNA"/>
</dbReference>
<evidence type="ECO:0000313" key="2">
    <source>
        <dbReference type="EMBL" id="VEL42565.1"/>
    </source>
</evidence>
<organism evidence="2 3">
    <name type="scientific">Protopolystoma xenopodis</name>
    <dbReference type="NCBI Taxonomy" id="117903"/>
    <lineage>
        <taxon>Eukaryota</taxon>
        <taxon>Metazoa</taxon>
        <taxon>Spiralia</taxon>
        <taxon>Lophotrochozoa</taxon>
        <taxon>Platyhelminthes</taxon>
        <taxon>Monogenea</taxon>
        <taxon>Polyopisthocotylea</taxon>
        <taxon>Polystomatidea</taxon>
        <taxon>Polystomatidae</taxon>
        <taxon>Protopolystoma</taxon>
    </lineage>
</organism>
<gene>
    <name evidence="2" type="ORF">PXEA_LOCUS36005</name>
</gene>
<comment type="caution">
    <text evidence="2">The sequence shown here is derived from an EMBL/GenBank/DDBJ whole genome shotgun (WGS) entry which is preliminary data.</text>
</comment>